<feature type="region of interest" description="Disordered" evidence="6">
    <location>
        <begin position="1"/>
        <end position="29"/>
    </location>
</feature>
<comment type="caution">
    <text evidence="8">The sequence shown here is derived from an EMBL/GenBank/DDBJ whole genome shotgun (WGS) entry which is preliminary data.</text>
</comment>
<dbReference type="PROSITE" id="PS50893">
    <property type="entry name" value="ABC_TRANSPORTER_2"/>
    <property type="match status" value="1"/>
</dbReference>
<evidence type="ECO:0000256" key="3">
    <source>
        <dbReference type="ARBA" id="ARBA00022741"/>
    </source>
</evidence>
<dbReference type="Pfam" id="PF00005">
    <property type="entry name" value="ABC_tran"/>
    <property type="match status" value="1"/>
</dbReference>
<dbReference type="AlphaFoldDB" id="A0A561T814"/>
<dbReference type="InterPro" id="IPR050763">
    <property type="entry name" value="ABC_transporter_ATP-binding"/>
</dbReference>
<proteinExistence type="predicted"/>
<dbReference type="EMBL" id="VIWV01000001">
    <property type="protein sequence ID" value="TWF83244.1"/>
    <property type="molecule type" value="Genomic_DNA"/>
</dbReference>
<evidence type="ECO:0000256" key="4">
    <source>
        <dbReference type="ARBA" id="ARBA00022840"/>
    </source>
</evidence>
<dbReference type="PANTHER" id="PTHR42711:SF19">
    <property type="entry name" value="DOXORUBICIN RESISTANCE ATP-BINDING PROTEIN DRRA"/>
    <property type="match status" value="1"/>
</dbReference>
<keyword evidence="4 8" id="KW-0067">ATP-binding</keyword>
<evidence type="ECO:0000313" key="9">
    <source>
        <dbReference type="Proteomes" id="UP000316603"/>
    </source>
</evidence>
<keyword evidence="9" id="KW-1185">Reference proteome</keyword>
<feature type="compositionally biased region" description="Gly residues" evidence="6">
    <location>
        <begin position="12"/>
        <end position="28"/>
    </location>
</feature>
<dbReference type="InterPro" id="IPR027417">
    <property type="entry name" value="P-loop_NTPase"/>
</dbReference>
<comment type="subcellular location">
    <subcellularLocation>
        <location evidence="1">Cell membrane</location>
        <topology evidence="1">Peripheral membrane protein</topology>
    </subcellularLocation>
</comment>
<evidence type="ECO:0000313" key="8">
    <source>
        <dbReference type="EMBL" id="TWF83244.1"/>
    </source>
</evidence>
<dbReference type="RefSeq" id="WP_373313082.1">
    <property type="nucleotide sequence ID" value="NZ_BNCE01000015.1"/>
</dbReference>
<dbReference type="InterPro" id="IPR003439">
    <property type="entry name" value="ABC_transporter-like_ATP-bd"/>
</dbReference>
<feature type="domain" description="ABC transporter" evidence="7">
    <location>
        <begin position="31"/>
        <end position="261"/>
    </location>
</feature>
<dbReference type="GO" id="GO:0005524">
    <property type="term" value="F:ATP binding"/>
    <property type="evidence" value="ECO:0007669"/>
    <property type="project" value="UniProtKB-KW"/>
</dbReference>
<evidence type="ECO:0000256" key="5">
    <source>
        <dbReference type="ARBA" id="ARBA00023251"/>
    </source>
</evidence>
<dbReference type="GO" id="GO:0005886">
    <property type="term" value="C:plasma membrane"/>
    <property type="evidence" value="ECO:0007669"/>
    <property type="project" value="UniProtKB-SubCell"/>
</dbReference>
<dbReference type="GO" id="GO:0016887">
    <property type="term" value="F:ATP hydrolysis activity"/>
    <property type="evidence" value="ECO:0007669"/>
    <property type="project" value="InterPro"/>
</dbReference>
<evidence type="ECO:0000256" key="1">
    <source>
        <dbReference type="ARBA" id="ARBA00004202"/>
    </source>
</evidence>
<name>A0A561T814_9ACTN</name>
<evidence type="ECO:0000259" key="7">
    <source>
        <dbReference type="PROSITE" id="PS50893"/>
    </source>
</evidence>
<reference evidence="8 9" key="1">
    <citation type="submission" date="2019-06" db="EMBL/GenBank/DDBJ databases">
        <title>Sequencing the genomes of 1000 actinobacteria strains.</title>
        <authorList>
            <person name="Klenk H.-P."/>
        </authorList>
    </citation>
    <scope>NUCLEOTIDE SEQUENCE [LARGE SCALE GENOMIC DNA]</scope>
    <source>
        <strain evidence="8 9">DSM 41695</strain>
    </source>
</reference>
<sequence length="341" mass="35223">MSGLVMPTGTRSGAGAGSGPDSGPGGGDQMIVAEGVSKAFGSVHALDSVSVSARRGTVLALLGHNGAGKTTLVNILTTSLPLSSGRASVAGYDVTREPFEIRRRIGLTGQFASVDTQLSGRDNLVLIARLLGAGRRAARSRADDLLELFELTTVADRRASGYSGGLRRRLDLAVSLVGGPRVIFLDEPTTGLDPSSRLKLWEIVEGLVQQGATVLLTTQYLEEADRLADSITVLSAGKVVASGTADELKATVGRRTVTLTLDGADAPARAGAALRGAGFAPVGGEDGTRGLVVPIDTTRDIANVVRALDRAGVEATELTFGEPTLDDVYLTLAEQHARTPA</sequence>
<dbReference type="Gene3D" id="3.40.50.300">
    <property type="entry name" value="P-loop containing nucleotide triphosphate hydrolases"/>
    <property type="match status" value="1"/>
</dbReference>
<protein>
    <submittedName>
        <fullName evidence="8">ABC-2 type transport system ATP-binding protein</fullName>
    </submittedName>
</protein>
<dbReference type="SUPFAM" id="SSF52540">
    <property type="entry name" value="P-loop containing nucleoside triphosphate hydrolases"/>
    <property type="match status" value="1"/>
</dbReference>
<keyword evidence="2" id="KW-0813">Transport</keyword>
<gene>
    <name evidence="8" type="ORF">FHX78_11158</name>
</gene>
<accession>A0A561T814</accession>
<keyword evidence="5" id="KW-0046">Antibiotic resistance</keyword>
<dbReference type="GO" id="GO:0046677">
    <property type="term" value="P:response to antibiotic"/>
    <property type="evidence" value="ECO:0007669"/>
    <property type="project" value="UniProtKB-KW"/>
</dbReference>
<evidence type="ECO:0000256" key="6">
    <source>
        <dbReference type="SAM" id="MobiDB-lite"/>
    </source>
</evidence>
<keyword evidence="3" id="KW-0547">Nucleotide-binding</keyword>
<organism evidence="8 9">
    <name type="scientific">Streptomyces capillispiralis</name>
    <dbReference type="NCBI Taxonomy" id="68182"/>
    <lineage>
        <taxon>Bacteria</taxon>
        <taxon>Bacillati</taxon>
        <taxon>Actinomycetota</taxon>
        <taxon>Actinomycetes</taxon>
        <taxon>Kitasatosporales</taxon>
        <taxon>Streptomycetaceae</taxon>
        <taxon>Streptomyces</taxon>
    </lineage>
</organism>
<dbReference type="Proteomes" id="UP000316603">
    <property type="component" value="Unassembled WGS sequence"/>
</dbReference>
<dbReference type="SMART" id="SM00382">
    <property type="entry name" value="AAA"/>
    <property type="match status" value="1"/>
</dbReference>
<dbReference type="InterPro" id="IPR003593">
    <property type="entry name" value="AAA+_ATPase"/>
</dbReference>
<evidence type="ECO:0000256" key="2">
    <source>
        <dbReference type="ARBA" id="ARBA00022448"/>
    </source>
</evidence>
<dbReference type="PANTHER" id="PTHR42711">
    <property type="entry name" value="ABC TRANSPORTER ATP-BINDING PROTEIN"/>
    <property type="match status" value="1"/>
</dbReference>